<feature type="region of interest" description="Disordered" evidence="1">
    <location>
        <begin position="1"/>
        <end position="36"/>
    </location>
</feature>
<evidence type="ECO:0000256" key="1">
    <source>
        <dbReference type="SAM" id="MobiDB-lite"/>
    </source>
</evidence>
<proteinExistence type="predicted"/>
<evidence type="ECO:0000313" key="2">
    <source>
        <dbReference type="EMBL" id="VDO93395.1"/>
    </source>
</evidence>
<reference evidence="2 3" key="2">
    <citation type="submission" date="2018-11" db="EMBL/GenBank/DDBJ databases">
        <authorList>
            <consortium name="Pathogen Informatics"/>
        </authorList>
    </citation>
    <scope>NUCLEOTIDE SEQUENCE [LARGE SCALE GENOMIC DNA]</scope>
    <source>
        <strain evidence="2">Dakar</strain>
        <strain evidence="3">Dakar, Senegal</strain>
    </source>
</reference>
<evidence type="ECO:0000313" key="3">
    <source>
        <dbReference type="Proteomes" id="UP000279833"/>
    </source>
</evidence>
<sequence>MFSMPDDMSLTNSPTVYSPRNIIPYSSPNQSPRSDHFQKQNVFSFYRPSLTVNPGFSGSSFSSGWCSGGDLSSHSSPGSGSSSSASVPRPCDSTHSSLNPFQQGRFGSLRASCHSANHFLNSNLDNSSMKLTSTRQQAFKSTFVTQNSNGSQCRHSDPIRHVKISKDTRIVCSVVPNVQNSSNNLSASIQTPAFTPPPPQTAIQKIDSDKFSIQANALVSSGQVKLRRHSHRFAVQHVTSPKSPAESSDEKSKN</sequence>
<keyword evidence="3" id="KW-1185">Reference proteome</keyword>
<evidence type="ECO:0000313" key="4">
    <source>
        <dbReference type="WBParaSite" id="SCUD_0000513101-mRNA-1"/>
    </source>
</evidence>
<protein>
    <submittedName>
        <fullName evidence="4">Nuclear receptor domain-containing protein</fullName>
    </submittedName>
</protein>
<gene>
    <name evidence="2" type="ORF">SCUD_LOCUS5131</name>
</gene>
<dbReference type="AlphaFoldDB" id="A0A183JQZ2"/>
<dbReference type="Proteomes" id="UP000279833">
    <property type="component" value="Unassembled WGS sequence"/>
</dbReference>
<feature type="compositionally biased region" description="Low complexity" evidence="1">
    <location>
        <begin position="72"/>
        <end position="86"/>
    </location>
</feature>
<organism evidence="4">
    <name type="scientific">Schistosoma curassoni</name>
    <dbReference type="NCBI Taxonomy" id="6186"/>
    <lineage>
        <taxon>Eukaryota</taxon>
        <taxon>Metazoa</taxon>
        <taxon>Spiralia</taxon>
        <taxon>Lophotrochozoa</taxon>
        <taxon>Platyhelminthes</taxon>
        <taxon>Trematoda</taxon>
        <taxon>Digenea</taxon>
        <taxon>Strigeidida</taxon>
        <taxon>Schistosomatoidea</taxon>
        <taxon>Schistosomatidae</taxon>
        <taxon>Schistosoma</taxon>
    </lineage>
</organism>
<dbReference type="WBParaSite" id="SCUD_0000513101-mRNA-1">
    <property type="protein sequence ID" value="SCUD_0000513101-mRNA-1"/>
    <property type="gene ID" value="SCUD_0000513101"/>
</dbReference>
<feature type="compositionally biased region" description="Polar residues" evidence="1">
    <location>
        <begin position="237"/>
        <end position="246"/>
    </location>
</feature>
<feature type="region of interest" description="Disordered" evidence="1">
    <location>
        <begin position="72"/>
        <end position="99"/>
    </location>
</feature>
<dbReference type="EMBL" id="UZAK01007824">
    <property type="protein sequence ID" value="VDO93395.1"/>
    <property type="molecule type" value="Genomic_DNA"/>
</dbReference>
<name>A0A183JQZ2_9TREM</name>
<reference evidence="4" key="1">
    <citation type="submission" date="2016-06" db="UniProtKB">
        <authorList>
            <consortium name="WormBaseParasite"/>
        </authorList>
    </citation>
    <scope>IDENTIFICATION</scope>
</reference>
<feature type="region of interest" description="Disordered" evidence="1">
    <location>
        <begin position="233"/>
        <end position="254"/>
    </location>
</feature>
<accession>A0A183JQZ2</accession>
<feature type="compositionally biased region" description="Polar residues" evidence="1">
    <location>
        <begin position="9"/>
        <end position="32"/>
    </location>
</feature>